<dbReference type="Gene3D" id="3.30.110.70">
    <property type="entry name" value="Hypothetical protein apc22750. Chain B"/>
    <property type="match status" value="1"/>
</dbReference>
<evidence type="ECO:0000313" key="4">
    <source>
        <dbReference type="Proteomes" id="UP001320119"/>
    </source>
</evidence>
<dbReference type="Proteomes" id="UP001320119">
    <property type="component" value="Chromosome"/>
</dbReference>
<comment type="similarity">
    <text evidence="1">Belongs to the UPF0145 family.</text>
</comment>
<dbReference type="SUPFAM" id="SSF117782">
    <property type="entry name" value="YbjQ-like"/>
    <property type="match status" value="1"/>
</dbReference>
<evidence type="ECO:0000313" key="3">
    <source>
        <dbReference type="EMBL" id="BCD97027.1"/>
    </source>
</evidence>
<evidence type="ECO:0000256" key="1">
    <source>
        <dbReference type="ARBA" id="ARBA00010751"/>
    </source>
</evidence>
<dbReference type="AlphaFoldDB" id="A0AAN1WG75"/>
<reference evidence="3 4" key="1">
    <citation type="journal article" date="2022" name="IScience">
        <title>An ultrasensitive nanofiber-based assay for enzymatic hydrolysis and deep-sea microbial degradation of cellulose.</title>
        <authorList>
            <person name="Tsudome M."/>
            <person name="Tachioka M."/>
            <person name="Miyazaki M."/>
            <person name="Uchimura K."/>
            <person name="Tsuda M."/>
            <person name="Takaki Y."/>
            <person name="Deguchi S."/>
        </authorList>
    </citation>
    <scope>NUCLEOTIDE SEQUENCE [LARGE SCALE GENOMIC DNA]</scope>
    <source>
        <strain evidence="3 4">GE09</strain>
    </source>
</reference>
<evidence type="ECO:0000256" key="2">
    <source>
        <dbReference type="SAM" id="MobiDB-lite"/>
    </source>
</evidence>
<accession>A0AAN1WG75</accession>
<sequence length="209" mass="22117">MNGGMYRASHICPHCFFEHEGGKRSKANSAEAPTEVPPAKEFKVKLKDPATQYIVTEHEEAPATQASPEPTQEPVPAEAPAPVAAAEEPKQAIESANIVLTTKPKAEQTVLAEMGDVSAECVLSIALTPELFENGKFIGRKSPKVLAALKQGKQNALEQLRQAAQTQDANMVTDVAVKNGMKLEGTKSANITVSATGNAIVAELEGCEA</sequence>
<dbReference type="EMBL" id="AP023086">
    <property type="protein sequence ID" value="BCD97027.1"/>
    <property type="molecule type" value="Genomic_DNA"/>
</dbReference>
<dbReference type="InterPro" id="IPR035439">
    <property type="entry name" value="UPF0145_dom_sf"/>
</dbReference>
<gene>
    <name evidence="3" type="ORF">MARGE09_P1227</name>
</gene>
<organism evidence="3 4">
    <name type="scientific">Marinagarivorans cellulosilyticus</name>
    <dbReference type="NCBI Taxonomy" id="2721545"/>
    <lineage>
        <taxon>Bacteria</taxon>
        <taxon>Pseudomonadati</taxon>
        <taxon>Pseudomonadota</taxon>
        <taxon>Gammaproteobacteria</taxon>
        <taxon>Cellvibrionales</taxon>
        <taxon>Cellvibrionaceae</taxon>
        <taxon>Marinagarivorans</taxon>
    </lineage>
</organism>
<dbReference type="InterPro" id="IPR002765">
    <property type="entry name" value="UPF0145_YbjQ-like"/>
</dbReference>
<feature type="region of interest" description="Disordered" evidence="2">
    <location>
        <begin position="60"/>
        <end position="88"/>
    </location>
</feature>
<protein>
    <submittedName>
        <fullName evidence="3">Uncharacterized protein</fullName>
    </submittedName>
</protein>
<dbReference type="KEGG" id="marq:MARGE09_P1227"/>
<name>A0AAN1WG75_9GAMM</name>
<proteinExistence type="inferred from homology"/>
<dbReference type="Pfam" id="PF01906">
    <property type="entry name" value="YbjQ_1"/>
    <property type="match status" value="1"/>
</dbReference>
<keyword evidence="4" id="KW-1185">Reference proteome</keyword>